<dbReference type="PANTHER" id="PTHR11410">
    <property type="entry name" value="ATP SYNTHASE SUBUNIT A"/>
    <property type="match status" value="1"/>
</dbReference>
<accession>A0A1I0XBL3</accession>
<feature type="transmembrane region" description="Helical" evidence="11">
    <location>
        <begin position="321"/>
        <end position="342"/>
    </location>
</feature>
<feature type="compositionally biased region" description="Basic and acidic residues" evidence="13">
    <location>
        <begin position="50"/>
        <end position="66"/>
    </location>
</feature>
<keyword evidence="14" id="KW-0732">Signal</keyword>
<dbReference type="PANTHER" id="PTHR11410:SF0">
    <property type="entry name" value="ATP SYNTHASE SUBUNIT A"/>
    <property type="match status" value="1"/>
</dbReference>
<dbReference type="OrthoDB" id="9809130at2"/>
<dbReference type="InterPro" id="IPR000568">
    <property type="entry name" value="ATP_synth_F0_asu"/>
</dbReference>
<gene>
    <name evidence="11" type="primary">atpB</name>
    <name evidence="15" type="ORF">SAMN05660845_1112</name>
</gene>
<keyword evidence="11" id="KW-1003">Cell membrane</keyword>
<dbReference type="Pfam" id="PF00119">
    <property type="entry name" value="ATP-synt_A"/>
    <property type="match status" value="1"/>
</dbReference>
<dbReference type="NCBIfam" id="TIGR01131">
    <property type="entry name" value="ATP_synt_6_or_A"/>
    <property type="match status" value="1"/>
</dbReference>
<feature type="signal peptide" evidence="14">
    <location>
        <begin position="1"/>
        <end position="25"/>
    </location>
</feature>
<evidence type="ECO:0000256" key="12">
    <source>
        <dbReference type="RuleBase" id="RU000483"/>
    </source>
</evidence>
<evidence type="ECO:0000256" key="6">
    <source>
        <dbReference type="ARBA" id="ARBA00022781"/>
    </source>
</evidence>
<dbReference type="PRINTS" id="PR00123">
    <property type="entry name" value="ATPASEA"/>
</dbReference>
<dbReference type="Proteomes" id="UP000199604">
    <property type="component" value="Unassembled WGS sequence"/>
</dbReference>
<feature type="transmembrane region" description="Helical" evidence="11">
    <location>
        <begin position="296"/>
        <end position="315"/>
    </location>
</feature>
<keyword evidence="6 11" id="KW-0375">Hydrogen ion transport</keyword>
<comment type="subcellular location">
    <subcellularLocation>
        <location evidence="11 12">Cell membrane</location>
        <topology evidence="11 12">Multi-pass membrane protein</topology>
    </subcellularLocation>
    <subcellularLocation>
        <location evidence="1">Membrane</location>
        <topology evidence="1">Multi-pass membrane protein</topology>
    </subcellularLocation>
</comment>
<comment type="function">
    <text evidence="11 12">Key component of the proton channel; it plays a direct role in the translocation of protons across the membrane.</text>
</comment>
<evidence type="ECO:0000256" key="2">
    <source>
        <dbReference type="ARBA" id="ARBA00006810"/>
    </source>
</evidence>
<keyword evidence="4 11" id="KW-0138">CF(0)</keyword>
<keyword evidence="10 11" id="KW-0066">ATP synthesis</keyword>
<evidence type="ECO:0000256" key="4">
    <source>
        <dbReference type="ARBA" id="ARBA00022547"/>
    </source>
</evidence>
<dbReference type="AlphaFoldDB" id="A0A1I0XBL3"/>
<evidence type="ECO:0000313" key="15">
    <source>
        <dbReference type="EMBL" id="SFA97668.1"/>
    </source>
</evidence>
<dbReference type="SUPFAM" id="SSF81336">
    <property type="entry name" value="F1F0 ATP synthase subunit A"/>
    <property type="match status" value="1"/>
</dbReference>
<evidence type="ECO:0000313" key="16">
    <source>
        <dbReference type="Proteomes" id="UP000199604"/>
    </source>
</evidence>
<feature type="transmembrane region" description="Helical" evidence="11">
    <location>
        <begin position="235"/>
        <end position="256"/>
    </location>
</feature>
<dbReference type="RefSeq" id="WP_091474836.1">
    <property type="nucleotide sequence ID" value="NZ_FOJT01000003.1"/>
</dbReference>
<keyword evidence="16" id="KW-1185">Reference proteome</keyword>
<dbReference type="HAMAP" id="MF_01393">
    <property type="entry name" value="ATP_synth_a_bact"/>
    <property type="match status" value="1"/>
</dbReference>
<evidence type="ECO:0000256" key="9">
    <source>
        <dbReference type="ARBA" id="ARBA00023136"/>
    </source>
</evidence>
<keyword evidence="8 11" id="KW-0406">Ion transport</keyword>
<keyword evidence="3 11" id="KW-0813">Transport</keyword>
<sequence>MVISKHPLRFILTAVIACLPLFSFANIVSDSTKVHTEAVHVVSDSVHTMTEAEHSTKEASHDAHAEPTDVKSKIKEFINHHLLDAHDFTLSANEETGEHYGFSLPIILWDNGLQVFSSSKFHHGEKTAEHNGNFYVLHHEKIYKTDASGALVEGHGGHPENVRPLDLSITKSVVGILFVAILMFLLFTGLAKSYGKNNGIASGAGRFFEPLVLYVRDEIAIPNIGEKSYKKYMSYLLTIFFFVFFLNILGLAPLGFNVTGNITITLSLAVLTYLITTFTANKNYWSHMLWMPGVPVILRPVLAMIELLGTIIKPFSLMIRLYANMMAGHVVLMSIIGLMFIFKSWIGSSLSFVLAFALSILEILVAFLQAYIFTMLSSLYFGAGNEEHHHEEAHH</sequence>
<comment type="similarity">
    <text evidence="2 11 12">Belongs to the ATPase A chain family.</text>
</comment>
<proteinExistence type="inferred from homology"/>
<feature type="transmembrane region" description="Helical" evidence="11">
    <location>
        <begin position="349"/>
        <end position="372"/>
    </location>
</feature>
<name>A0A1I0XBL3_9FLAO</name>
<dbReference type="EMBL" id="FOJT01000003">
    <property type="protein sequence ID" value="SFA97668.1"/>
    <property type="molecule type" value="Genomic_DNA"/>
</dbReference>
<reference evidence="16" key="1">
    <citation type="submission" date="2016-10" db="EMBL/GenBank/DDBJ databases">
        <authorList>
            <person name="Varghese N."/>
            <person name="Submissions S."/>
        </authorList>
    </citation>
    <scope>NUCLEOTIDE SEQUENCE [LARGE SCALE GENOMIC DNA]</scope>
    <source>
        <strain evidence="16">DSM 21789</strain>
    </source>
</reference>
<evidence type="ECO:0000256" key="7">
    <source>
        <dbReference type="ARBA" id="ARBA00022989"/>
    </source>
</evidence>
<evidence type="ECO:0000256" key="5">
    <source>
        <dbReference type="ARBA" id="ARBA00022692"/>
    </source>
</evidence>
<evidence type="ECO:0000256" key="1">
    <source>
        <dbReference type="ARBA" id="ARBA00004141"/>
    </source>
</evidence>
<feature type="region of interest" description="Disordered" evidence="13">
    <location>
        <begin position="47"/>
        <end position="66"/>
    </location>
</feature>
<dbReference type="GO" id="GO:0005886">
    <property type="term" value="C:plasma membrane"/>
    <property type="evidence" value="ECO:0007669"/>
    <property type="project" value="UniProtKB-SubCell"/>
</dbReference>
<dbReference type="GO" id="GO:0046933">
    <property type="term" value="F:proton-transporting ATP synthase activity, rotational mechanism"/>
    <property type="evidence" value="ECO:0007669"/>
    <property type="project" value="UniProtKB-UniRule"/>
</dbReference>
<dbReference type="STRING" id="498292.SAMN05660845_1112"/>
<evidence type="ECO:0000256" key="8">
    <source>
        <dbReference type="ARBA" id="ARBA00023065"/>
    </source>
</evidence>
<dbReference type="CDD" id="cd00310">
    <property type="entry name" value="ATP-synt_Fo_a_6"/>
    <property type="match status" value="1"/>
</dbReference>
<dbReference type="InterPro" id="IPR035908">
    <property type="entry name" value="F0_ATP_A_sf"/>
</dbReference>
<evidence type="ECO:0000256" key="10">
    <source>
        <dbReference type="ARBA" id="ARBA00023310"/>
    </source>
</evidence>
<keyword evidence="9 11" id="KW-0472">Membrane</keyword>
<dbReference type="GO" id="GO:0045259">
    <property type="term" value="C:proton-transporting ATP synthase complex"/>
    <property type="evidence" value="ECO:0007669"/>
    <property type="project" value="UniProtKB-KW"/>
</dbReference>
<evidence type="ECO:0000256" key="11">
    <source>
        <dbReference type="HAMAP-Rule" id="MF_01393"/>
    </source>
</evidence>
<feature type="transmembrane region" description="Helical" evidence="11">
    <location>
        <begin position="173"/>
        <end position="191"/>
    </location>
</feature>
<protein>
    <recommendedName>
        <fullName evidence="11 12">ATP synthase subunit a</fullName>
    </recommendedName>
    <alternativeName>
        <fullName evidence="11">ATP synthase F0 sector subunit a</fullName>
    </alternativeName>
    <alternativeName>
        <fullName evidence="11">F-ATPase subunit 6</fullName>
    </alternativeName>
</protein>
<evidence type="ECO:0000256" key="14">
    <source>
        <dbReference type="SAM" id="SignalP"/>
    </source>
</evidence>
<feature type="transmembrane region" description="Helical" evidence="11">
    <location>
        <begin position="262"/>
        <end position="284"/>
    </location>
</feature>
<keyword evidence="7 11" id="KW-1133">Transmembrane helix</keyword>
<dbReference type="Gene3D" id="1.20.120.220">
    <property type="entry name" value="ATP synthase, F0 complex, subunit A"/>
    <property type="match status" value="1"/>
</dbReference>
<feature type="chain" id="PRO_5011480934" description="ATP synthase subunit a" evidence="14">
    <location>
        <begin position="26"/>
        <end position="395"/>
    </location>
</feature>
<keyword evidence="5 11" id="KW-0812">Transmembrane</keyword>
<dbReference type="InterPro" id="IPR045083">
    <property type="entry name" value="ATP_synth_F0_asu_bact/mt"/>
</dbReference>
<evidence type="ECO:0000256" key="3">
    <source>
        <dbReference type="ARBA" id="ARBA00022448"/>
    </source>
</evidence>
<organism evidence="15 16">
    <name type="scientific">Flavobacterium swingsii</name>
    <dbReference type="NCBI Taxonomy" id="498292"/>
    <lineage>
        <taxon>Bacteria</taxon>
        <taxon>Pseudomonadati</taxon>
        <taxon>Bacteroidota</taxon>
        <taxon>Flavobacteriia</taxon>
        <taxon>Flavobacteriales</taxon>
        <taxon>Flavobacteriaceae</taxon>
        <taxon>Flavobacterium</taxon>
    </lineage>
</organism>
<evidence type="ECO:0000256" key="13">
    <source>
        <dbReference type="SAM" id="MobiDB-lite"/>
    </source>
</evidence>